<keyword evidence="5 10" id="KW-0375">Hydrogen ion transport</keyword>
<dbReference type="Gene3D" id="1.10.287.80">
    <property type="entry name" value="ATP synthase, gamma subunit, helix hairpin domain"/>
    <property type="match status" value="1"/>
</dbReference>
<evidence type="ECO:0000256" key="3">
    <source>
        <dbReference type="ARBA" id="ARBA00007681"/>
    </source>
</evidence>
<dbReference type="InterPro" id="IPR000131">
    <property type="entry name" value="ATP_synth_F1_gsu"/>
</dbReference>
<evidence type="ECO:0000256" key="4">
    <source>
        <dbReference type="ARBA" id="ARBA00022448"/>
    </source>
</evidence>
<dbReference type="GO" id="GO:0042777">
    <property type="term" value="P:proton motive force-driven plasma membrane ATP synthesis"/>
    <property type="evidence" value="ECO:0007669"/>
    <property type="project" value="UniProtKB-UniRule"/>
</dbReference>
<dbReference type="HAMAP" id="MF_00815">
    <property type="entry name" value="ATP_synth_gamma_bact"/>
    <property type="match status" value="1"/>
</dbReference>
<dbReference type="SUPFAM" id="SSF52943">
    <property type="entry name" value="ATP synthase (F1-ATPase), gamma subunit"/>
    <property type="match status" value="1"/>
</dbReference>
<accession>A0AAW6HRQ5</accession>
<dbReference type="RefSeq" id="WP_255045993.1">
    <property type="nucleotide sequence ID" value="NZ_CP101415.1"/>
</dbReference>
<comment type="similarity">
    <text evidence="3 10">Belongs to the ATPase gamma chain family.</text>
</comment>
<dbReference type="Gene3D" id="3.40.1380.10">
    <property type="match status" value="1"/>
</dbReference>
<sequence>MASMQELKRRMESITVTHKITKAMKMLSTVKLNRFKTTLYKTKDFYQEFYEVIGAIITNYNKMRANKNQSEQTTKSDKKLWIVISTQLGLCGSYNTNIGKLLANEIGKNDQVILIGNKLNSYLKTRNLDNRIIQSFSVNDKQIDFDWSYILGKQILELNEKNKYESINCIYTTYINNLNFQAKKIQLMPADPSIFDAKTLDSINDKFPKNISFEPSVDVIIPALEEQLLQVILYGCLIESKVCEYASRRNAMDTAAKNADDLYNKYKLLYNQLRQAKITQEINEIVAGAAK</sequence>
<evidence type="ECO:0000313" key="11">
    <source>
        <dbReference type="EMBL" id="MDC4183333.1"/>
    </source>
</evidence>
<keyword evidence="7 10" id="KW-0472">Membrane</keyword>
<evidence type="ECO:0000313" key="12">
    <source>
        <dbReference type="Proteomes" id="UP001216384"/>
    </source>
</evidence>
<evidence type="ECO:0000256" key="9">
    <source>
        <dbReference type="ARBA" id="ARBA00023310"/>
    </source>
</evidence>
<comment type="subunit">
    <text evidence="10">F-type ATPases have 2 components, CF(1) - the catalytic core - and CF(0) - the membrane proton channel. CF(1) has five subunits: alpha(3), beta(3), gamma(1), delta(1), epsilon(1). CF(0) has three main subunits: a, b and c.</text>
</comment>
<dbReference type="GO" id="GO:0005886">
    <property type="term" value="C:plasma membrane"/>
    <property type="evidence" value="ECO:0007669"/>
    <property type="project" value="UniProtKB-SubCell"/>
</dbReference>
<evidence type="ECO:0000256" key="6">
    <source>
        <dbReference type="ARBA" id="ARBA00023065"/>
    </source>
</evidence>
<dbReference type="GO" id="GO:0045259">
    <property type="term" value="C:proton-transporting ATP synthase complex"/>
    <property type="evidence" value="ECO:0007669"/>
    <property type="project" value="UniProtKB-KW"/>
</dbReference>
<dbReference type="NCBIfam" id="TIGR01146">
    <property type="entry name" value="ATPsyn_F1gamma"/>
    <property type="match status" value="1"/>
</dbReference>
<gene>
    <name evidence="10 11" type="primary">atpG</name>
    <name evidence="11" type="ORF">LNO71_01570</name>
</gene>
<protein>
    <recommendedName>
        <fullName evidence="10">ATP synthase gamma chain</fullName>
    </recommendedName>
    <alternativeName>
        <fullName evidence="10">ATP synthase F1 sector gamma subunit</fullName>
    </alternativeName>
    <alternativeName>
        <fullName evidence="10">F-ATPase gamma subunit</fullName>
    </alternativeName>
</protein>
<evidence type="ECO:0000256" key="7">
    <source>
        <dbReference type="ARBA" id="ARBA00023136"/>
    </source>
</evidence>
<reference evidence="11" key="1">
    <citation type="submission" date="2021-11" db="EMBL/GenBank/DDBJ databases">
        <title>Description of Mycoplasma bradburyaesp. nov.from sea birds: a tribute to a great mycoplasmologist.</title>
        <authorList>
            <person name="Ramirez A.S."/>
            <person name="Poveda C."/>
            <person name="Suarez-Perez A."/>
            <person name="Rosales R.S."/>
            <person name="Dijkman R."/>
            <person name="Feberwee A."/>
            <person name="Spergser J."/>
            <person name="Szostak M.P."/>
            <person name="Ressel L."/>
            <person name="Calabuig P."/>
            <person name="Catania S."/>
            <person name="Gobbo F."/>
            <person name="Timofte D."/>
            <person name="Poveda J.B."/>
        </authorList>
    </citation>
    <scope>NUCLEOTIDE SEQUENCE</scope>
    <source>
        <strain evidence="11">T264</strain>
    </source>
</reference>
<evidence type="ECO:0000256" key="8">
    <source>
        <dbReference type="ARBA" id="ARBA00023196"/>
    </source>
</evidence>
<dbReference type="EMBL" id="JAJHZP010000013">
    <property type="protein sequence ID" value="MDC4183333.1"/>
    <property type="molecule type" value="Genomic_DNA"/>
</dbReference>
<name>A0AAW6HRQ5_9MOLU</name>
<evidence type="ECO:0000256" key="2">
    <source>
        <dbReference type="ARBA" id="ARBA00004170"/>
    </source>
</evidence>
<comment type="caution">
    <text evidence="11">The sequence shown here is derived from an EMBL/GenBank/DDBJ whole genome shotgun (WGS) entry which is preliminary data.</text>
</comment>
<dbReference type="Pfam" id="PF00231">
    <property type="entry name" value="ATP-synt"/>
    <property type="match status" value="1"/>
</dbReference>
<keyword evidence="4 10" id="KW-0813">Transport</keyword>
<organism evidence="11 12">
    <name type="scientific">Mycoplasma bradburyae</name>
    <dbReference type="NCBI Taxonomy" id="2963128"/>
    <lineage>
        <taxon>Bacteria</taxon>
        <taxon>Bacillati</taxon>
        <taxon>Mycoplasmatota</taxon>
        <taxon>Mollicutes</taxon>
        <taxon>Mycoplasmataceae</taxon>
        <taxon>Mycoplasma</taxon>
    </lineage>
</organism>
<comment type="function">
    <text evidence="1 10">Produces ATP from ADP in the presence of a proton gradient across the membrane. The gamma chain is believed to be important in regulating ATPase activity and the flow of protons through the CF(0) complex.</text>
</comment>
<evidence type="ECO:0000256" key="10">
    <source>
        <dbReference type="HAMAP-Rule" id="MF_00815"/>
    </source>
</evidence>
<dbReference type="GO" id="GO:0046933">
    <property type="term" value="F:proton-transporting ATP synthase activity, rotational mechanism"/>
    <property type="evidence" value="ECO:0007669"/>
    <property type="project" value="UniProtKB-UniRule"/>
</dbReference>
<dbReference type="PANTHER" id="PTHR11693:SF22">
    <property type="entry name" value="ATP SYNTHASE SUBUNIT GAMMA, MITOCHONDRIAL"/>
    <property type="match status" value="1"/>
</dbReference>
<comment type="subcellular location">
    <subcellularLocation>
        <location evidence="10">Cell membrane</location>
        <topology evidence="10">Peripheral membrane protein</topology>
    </subcellularLocation>
    <subcellularLocation>
        <location evidence="2">Membrane</location>
        <topology evidence="2">Peripheral membrane protein</topology>
    </subcellularLocation>
</comment>
<dbReference type="PRINTS" id="PR00126">
    <property type="entry name" value="ATPASEGAMMA"/>
</dbReference>
<keyword evidence="10" id="KW-1003">Cell membrane</keyword>
<evidence type="ECO:0000256" key="1">
    <source>
        <dbReference type="ARBA" id="ARBA00003456"/>
    </source>
</evidence>
<keyword evidence="8 10" id="KW-0139">CF(1)</keyword>
<evidence type="ECO:0000256" key="5">
    <source>
        <dbReference type="ARBA" id="ARBA00022781"/>
    </source>
</evidence>
<dbReference type="InterPro" id="IPR035968">
    <property type="entry name" value="ATP_synth_F1_ATPase_gsu"/>
</dbReference>
<dbReference type="CDD" id="cd12151">
    <property type="entry name" value="F1-ATPase_gamma"/>
    <property type="match status" value="1"/>
</dbReference>
<dbReference type="PANTHER" id="PTHR11693">
    <property type="entry name" value="ATP SYNTHASE GAMMA CHAIN"/>
    <property type="match status" value="1"/>
</dbReference>
<dbReference type="AlphaFoldDB" id="A0AAW6HRQ5"/>
<keyword evidence="9 10" id="KW-0066">ATP synthesis</keyword>
<proteinExistence type="inferred from homology"/>
<dbReference type="Proteomes" id="UP001216384">
    <property type="component" value="Unassembled WGS sequence"/>
</dbReference>
<dbReference type="GO" id="GO:0005524">
    <property type="term" value="F:ATP binding"/>
    <property type="evidence" value="ECO:0007669"/>
    <property type="project" value="UniProtKB-UniRule"/>
</dbReference>
<keyword evidence="6 10" id="KW-0406">Ion transport</keyword>